<protein>
    <submittedName>
        <fullName evidence="2">Uncharacterized protein</fullName>
    </submittedName>
</protein>
<comment type="caution">
    <text evidence="2">The sequence shown here is derived from an EMBL/GenBank/DDBJ whole genome shotgun (WGS) entry which is preliminary data.</text>
</comment>
<proteinExistence type="predicted"/>
<name>A0ABT9RM03_9ACTN</name>
<keyword evidence="3" id="KW-1185">Reference proteome</keyword>
<feature type="transmembrane region" description="Helical" evidence="1">
    <location>
        <begin position="92"/>
        <end position="114"/>
    </location>
</feature>
<evidence type="ECO:0000256" key="1">
    <source>
        <dbReference type="SAM" id="Phobius"/>
    </source>
</evidence>
<keyword evidence="1" id="KW-0812">Transmembrane</keyword>
<keyword evidence="1" id="KW-1133">Transmembrane helix</keyword>
<keyword evidence="1" id="KW-0472">Membrane</keyword>
<dbReference type="RefSeq" id="WP_306876189.1">
    <property type="nucleotide sequence ID" value="NZ_JAUSRB010000004.1"/>
</dbReference>
<organism evidence="2 3">
    <name type="scientific">Streptosporangium brasiliense</name>
    <dbReference type="NCBI Taxonomy" id="47480"/>
    <lineage>
        <taxon>Bacteria</taxon>
        <taxon>Bacillati</taxon>
        <taxon>Actinomycetota</taxon>
        <taxon>Actinomycetes</taxon>
        <taxon>Streptosporangiales</taxon>
        <taxon>Streptosporangiaceae</taxon>
        <taxon>Streptosporangium</taxon>
    </lineage>
</organism>
<dbReference type="Proteomes" id="UP001230426">
    <property type="component" value="Unassembled WGS sequence"/>
</dbReference>
<sequence>MGHNGFGQYGGYSDPYNQRDNSFHSVVESALNADVQARALEIALDPQWQYVRHPETGEILYDLNGNPVVERIPMEQRLAPAVERSNMIMGMLFRIIPGIGILALIIYGIIATIAKG</sequence>
<reference evidence="2 3" key="1">
    <citation type="submission" date="2023-07" db="EMBL/GenBank/DDBJ databases">
        <title>Sequencing the genomes of 1000 actinobacteria strains.</title>
        <authorList>
            <person name="Klenk H.-P."/>
        </authorList>
    </citation>
    <scope>NUCLEOTIDE SEQUENCE [LARGE SCALE GENOMIC DNA]</scope>
    <source>
        <strain evidence="2 3">DSM 44109</strain>
    </source>
</reference>
<evidence type="ECO:0000313" key="2">
    <source>
        <dbReference type="EMBL" id="MDP9870328.1"/>
    </source>
</evidence>
<evidence type="ECO:0000313" key="3">
    <source>
        <dbReference type="Proteomes" id="UP001230426"/>
    </source>
</evidence>
<dbReference type="EMBL" id="JAUSRB010000004">
    <property type="protein sequence ID" value="MDP9870328.1"/>
    <property type="molecule type" value="Genomic_DNA"/>
</dbReference>
<gene>
    <name evidence="2" type="ORF">J2S55_009666</name>
</gene>
<accession>A0ABT9RM03</accession>